<dbReference type="PANTHER" id="PTHR35519:SF2">
    <property type="entry name" value="PH DOMAIN PROTEIN"/>
    <property type="match status" value="1"/>
</dbReference>
<gene>
    <name evidence="2" type="ORF">KOR42_51850</name>
</gene>
<organism evidence="2 3">
    <name type="scientific">Thalassoglobus neptunius</name>
    <dbReference type="NCBI Taxonomy" id="1938619"/>
    <lineage>
        <taxon>Bacteria</taxon>
        <taxon>Pseudomonadati</taxon>
        <taxon>Planctomycetota</taxon>
        <taxon>Planctomycetia</taxon>
        <taxon>Planctomycetales</taxon>
        <taxon>Planctomycetaceae</taxon>
        <taxon>Thalassoglobus</taxon>
    </lineage>
</organism>
<name>A0A5C5VI35_9PLAN</name>
<feature type="region of interest" description="Disordered" evidence="1">
    <location>
        <begin position="121"/>
        <end position="149"/>
    </location>
</feature>
<proteinExistence type="predicted"/>
<dbReference type="PANTHER" id="PTHR35519">
    <property type="entry name" value="MEMBRANE PROTEINS"/>
    <property type="match status" value="1"/>
</dbReference>
<dbReference type="EMBL" id="SIHI01000070">
    <property type="protein sequence ID" value="TWT38304.1"/>
    <property type="molecule type" value="Genomic_DNA"/>
</dbReference>
<feature type="compositionally biased region" description="Basic and acidic residues" evidence="1">
    <location>
        <begin position="139"/>
        <end position="149"/>
    </location>
</feature>
<dbReference type="RefSeq" id="WP_197441551.1">
    <property type="nucleotide sequence ID" value="NZ_SIHI01000070.1"/>
</dbReference>
<comment type="caution">
    <text evidence="2">The sequence shown here is derived from an EMBL/GenBank/DDBJ whole genome shotgun (WGS) entry which is preliminary data.</text>
</comment>
<evidence type="ECO:0000313" key="3">
    <source>
        <dbReference type="Proteomes" id="UP000317243"/>
    </source>
</evidence>
<protein>
    <recommendedName>
        <fullName evidence="4">DUF4112 domain-containing protein</fullName>
    </recommendedName>
</protein>
<reference evidence="2 3" key="1">
    <citation type="submission" date="2019-02" db="EMBL/GenBank/DDBJ databases">
        <title>Deep-cultivation of Planctomycetes and their phenomic and genomic characterization uncovers novel biology.</title>
        <authorList>
            <person name="Wiegand S."/>
            <person name="Jogler M."/>
            <person name="Boedeker C."/>
            <person name="Pinto D."/>
            <person name="Vollmers J."/>
            <person name="Rivas-Marin E."/>
            <person name="Kohn T."/>
            <person name="Peeters S.H."/>
            <person name="Heuer A."/>
            <person name="Rast P."/>
            <person name="Oberbeckmann S."/>
            <person name="Bunk B."/>
            <person name="Jeske O."/>
            <person name="Meyerdierks A."/>
            <person name="Storesund J.E."/>
            <person name="Kallscheuer N."/>
            <person name="Luecker S."/>
            <person name="Lage O.M."/>
            <person name="Pohl T."/>
            <person name="Merkel B.J."/>
            <person name="Hornburger P."/>
            <person name="Mueller R.-W."/>
            <person name="Bruemmer F."/>
            <person name="Labrenz M."/>
            <person name="Spormann A.M."/>
            <person name="Op Den Camp H."/>
            <person name="Overmann J."/>
            <person name="Amann R."/>
            <person name="Jetten M.S.M."/>
            <person name="Mascher T."/>
            <person name="Medema M.H."/>
            <person name="Devos D.P."/>
            <person name="Kaster A.-K."/>
            <person name="Ovreas L."/>
            <person name="Rohde M."/>
            <person name="Galperin M.Y."/>
            <person name="Jogler C."/>
        </authorList>
    </citation>
    <scope>NUCLEOTIDE SEQUENCE [LARGE SCALE GENOMIC DNA]</scope>
    <source>
        <strain evidence="2 3">KOR42</strain>
    </source>
</reference>
<dbReference type="Pfam" id="PF13430">
    <property type="entry name" value="DUF4112"/>
    <property type="match status" value="1"/>
</dbReference>
<accession>A0A5C5VI35</accession>
<sequence length="149" mass="16084">MAAPSSKNDPIKNREARIQRIYQIADLLDNSMTVPGTRFRVGWDSVIGLVPGIGDLTSAAISGYLVVEAAKLGAPKWGLMKMLGNVGVDTFVGAIPIFGDLFDAAYRCNRRNARLLREHLESQTGTADAGPQITNPLEKPGRPKELTHG</sequence>
<evidence type="ECO:0008006" key="4">
    <source>
        <dbReference type="Google" id="ProtNLM"/>
    </source>
</evidence>
<evidence type="ECO:0000313" key="2">
    <source>
        <dbReference type="EMBL" id="TWT38304.1"/>
    </source>
</evidence>
<dbReference type="InterPro" id="IPR025187">
    <property type="entry name" value="DUF4112"/>
</dbReference>
<evidence type="ECO:0000256" key="1">
    <source>
        <dbReference type="SAM" id="MobiDB-lite"/>
    </source>
</evidence>
<dbReference type="AlphaFoldDB" id="A0A5C5VI35"/>
<keyword evidence="3" id="KW-1185">Reference proteome</keyword>
<dbReference type="Proteomes" id="UP000317243">
    <property type="component" value="Unassembled WGS sequence"/>
</dbReference>